<accession>A0A3G5BIE3</accession>
<feature type="signal peptide" evidence="1">
    <location>
        <begin position="1"/>
        <end position="20"/>
    </location>
</feature>
<evidence type="ECO:0000313" key="2">
    <source>
        <dbReference type="EMBL" id="AYV99553.1"/>
    </source>
</evidence>
<reference evidence="2" key="1">
    <citation type="journal article" date="2018" name="Toxins">
        <title>Buzz kill: function and proteomic composition of venom from the giant assassin fly Dolopus genitalis (Diptera: Asilidae).</title>
        <authorList>
            <person name="Walker A.A."/>
            <person name="Dobson J."/>
            <person name="Jin J."/>
            <person name="Robinson S.D."/>
            <person name="Herzig V."/>
            <person name="Vetter I."/>
            <person name="King G.F."/>
            <person name="Fry B.G."/>
        </authorList>
    </citation>
    <scope>NUCLEOTIDE SEQUENCE</scope>
    <source>
        <strain evidence="2">U-Asilidin11-Dg32</strain>
        <tissue evidence="2">Venom/thoracic glands</tissue>
    </source>
</reference>
<dbReference type="PANTHER" id="PTHR37685">
    <property type="entry name" value="GEO11136P1-RELATED"/>
    <property type="match status" value="1"/>
</dbReference>
<keyword evidence="1" id="KW-0732">Signal</keyword>
<dbReference type="AlphaFoldDB" id="A0A3G5BIE3"/>
<evidence type="ECO:0000256" key="1">
    <source>
        <dbReference type="SAM" id="SignalP"/>
    </source>
</evidence>
<sequence length="115" mass="12658">MKYFMVFAFAIIACLSAVSASNSTFGAISPSDSKLHEENVFKSASPLRIVTKDVKFGYKGNRKVITGIRVIDRMPKQKGGRASLLHGGPGHKNVTIHLKSQRNNGIFFTVEIYGR</sequence>
<dbReference type="Pfam" id="PF15868">
    <property type="entry name" value="MBF2"/>
    <property type="match status" value="1"/>
</dbReference>
<dbReference type="PANTHER" id="PTHR37685:SF1">
    <property type="entry name" value="GEO11136P1-RELATED"/>
    <property type="match status" value="1"/>
</dbReference>
<dbReference type="EMBL" id="MK075150">
    <property type="protein sequence ID" value="AYV99553.1"/>
    <property type="molecule type" value="mRNA"/>
</dbReference>
<feature type="chain" id="PRO_5018006177" evidence="1">
    <location>
        <begin position="21"/>
        <end position="115"/>
    </location>
</feature>
<proteinExistence type="evidence at transcript level"/>
<protein>
    <submittedName>
        <fullName evidence="2">Venom polypeptide</fullName>
    </submittedName>
</protein>
<organism evidence="2">
    <name type="scientific">Dolopus genitalis</name>
    <name type="common">Giant Australian assassin fly</name>
    <name type="synonym">Asilus genitalis</name>
    <dbReference type="NCBI Taxonomy" id="2488630"/>
    <lineage>
        <taxon>Eukaryota</taxon>
        <taxon>Metazoa</taxon>
        <taxon>Ecdysozoa</taxon>
        <taxon>Arthropoda</taxon>
        <taxon>Hexapoda</taxon>
        <taxon>Insecta</taxon>
        <taxon>Pterygota</taxon>
        <taxon>Neoptera</taxon>
        <taxon>Endopterygota</taxon>
        <taxon>Diptera</taxon>
        <taxon>Brachycera</taxon>
        <taxon>Muscomorpha</taxon>
        <taxon>Asiloidea</taxon>
        <taxon>Asilidae</taxon>
        <taxon>Asilinae</taxon>
        <taxon>Dolopus</taxon>
    </lineage>
</organism>
<dbReference type="InterPro" id="IPR031734">
    <property type="entry name" value="MBF2"/>
</dbReference>
<name>A0A3G5BIE3_DOLGE</name>